<evidence type="ECO:0000256" key="1">
    <source>
        <dbReference type="ARBA" id="ARBA00007473"/>
    </source>
</evidence>
<feature type="region of interest" description="Disordered" evidence="2">
    <location>
        <begin position="493"/>
        <end position="519"/>
    </location>
</feature>
<feature type="compositionally biased region" description="Basic and acidic residues" evidence="2">
    <location>
        <begin position="500"/>
        <end position="519"/>
    </location>
</feature>
<dbReference type="InterPro" id="IPR024626">
    <property type="entry name" value="Kri1-like_C"/>
</dbReference>
<feature type="compositionally biased region" description="Basic and acidic residues" evidence="2">
    <location>
        <begin position="300"/>
        <end position="322"/>
    </location>
</feature>
<organism evidence="4 5">
    <name type="scientific">Galdieria yellowstonensis</name>
    <dbReference type="NCBI Taxonomy" id="3028027"/>
    <lineage>
        <taxon>Eukaryota</taxon>
        <taxon>Rhodophyta</taxon>
        <taxon>Bangiophyceae</taxon>
        <taxon>Galdieriales</taxon>
        <taxon>Galdieriaceae</taxon>
        <taxon>Galdieria</taxon>
    </lineage>
</organism>
<dbReference type="PANTHER" id="PTHR14490">
    <property type="entry name" value="ZINC FINGER, ZZ TYPE"/>
    <property type="match status" value="1"/>
</dbReference>
<evidence type="ECO:0000259" key="3">
    <source>
        <dbReference type="Pfam" id="PF12936"/>
    </source>
</evidence>
<feature type="compositionally biased region" description="Polar residues" evidence="2">
    <location>
        <begin position="106"/>
        <end position="125"/>
    </location>
</feature>
<feature type="region of interest" description="Disordered" evidence="2">
    <location>
        <begin position="1"/>
        <end position="42"/>
    </location>
</feature>
<feature type="compositionally biased region" description="Low complexity" evidence="2">
    <location>
        <begin position="1"/>
        <end position="13"/>
    </location>
</feature>
<feature type="compositionally biased region" description="Acidic residues" evidence="2">
    <location>
        <begin position="33"/>
        <end position="42"/>
    </location>
</feature>
<evidence type="ECO:0000313" key="4">
    <source>
        <dbReference type="EMBL" id="KAK4523361.1"/>
    </source>
</evidence>
<feature type="domain" description="Kri1-like C-terminal" evidence="3">
    <location>
        <begin position="405"/>
        <end position="485"/>
    </location>
</feature>
<name>A0AAV9I451_9RHOD</name>
<evidence type="ECO:0000313" key="5">
    <source>
        <dbReference type="Proteomes" id="UP001300502"/>
    </source>
</evidence>
<sequence length="539" mass="62964">MSETSSVSDSSESYDGQQQESTSTTTSSRDSIDSEEQLSSEDEYAKKLTKKLDAQIARTYHLLKTKDPSIYDERARFYDETEQDSEEQQQQGSDDEPVALAYKKQGLNSNITTTTQLDTSRNSVSEAKESYSTKSHVALYDPEQWRLRKEIMNAVQQEEDNSDDELLTRKEEQGFGSAEEEQQLKRTILEAERNHTAEEYLLHSYLEKEKPDEAERFLRDYILNDGWVKNIYEAPLLNGEVQNMEIDEQDAEFVEKQEEFEAAYNFRFEEPNATEIVSYGRGTSSSSRAKESKRKRKRARQEMRKKDKIEKRKREWEPQKKEKQDKIIHQIRELLAFCEERGVSYFSLLEGQEDDLDVRQHQQKVKAILDEFGGSDSSALKSRFHSSRNNTANDIPQSCRDKIHEIDRLIDEYFELELEDVVGETPIRYRYRTVEPETFGLDIKDILEMDEKELNELVPSSYVTCYGKPAGLSRIKRRVKLFKKRKSSFLSYKNKNRPARKNESRLEPKQERNLGKNDHLQLSAERMKAYGLGSSFRDC</sequence>
<dbReference type="GO" id="GO:0030686">
    <property type="term" value="C:90S preribosome"/>
    <property type="evidence" value="ECO:0007669"/>
    <property type="project" value="TreeGrafter"/>
</dbReference>
<protein>
    <recommendedName>
        <fullName evidence="3">Kri1-like C-terminal domain-containing protein</fullName>
    </recommendedName>
</protein>
<proteinExistence type="inferred from homology"/>
<comment type="caution">
    <text evidence="4">The sequence shown here is derived from an EMBL/GenBank/DDBJ whole genome shotgun (WGS) entry which is preliminary data.</text>
</comment>
<feature type="region of interest" description="Disordered" evidence="2">
    <location>
        <begin position="277"/>
        <end position="322"/>
    </location>
</feature>
<reference evidence="4 5" key="1">
    <citation type="submission" date="2022-07" db="EMBL/GenBank/DDBJ databases">
        <title>Genome-wide signatures of adaptation to extreme environments.</title>
        <authorList>
            <person name="Cho C.H."/>
            <person name="Yoon H.S."/>
        </authorList>
    </citation>
    <scope>NUCLEOTIDE SEQUENCE [LARGE SCALE GENOMIC DNA]</scope>
    <source>
        <strain evidence="4 5">108.79 E11</strain>
    </source>
</reference>
<dbReference type="Proteomes" id="UP001300502">
    <property type="component" value="Unassembled WGS sequence"/>
</dbReference>
<dbReference type="InterPro" id="IPR018034">
    <property type="entry name" value="Kri1"/>
</dbReference>
<dbReference type="Pfam" id="PF12936">
    <property type="entry name" value="Kri1_C"/>
    <property type="match status" value="1"/>
</dbReference>
<accession>A0AAV9I451</accession>
<dbReference type="PANTHER" id="PTHR14490:SF5">
    <property type="entry name" value="PROTEIN KRI1 HOMOLOG"/>
    <property type="match status" value="1"/>
</dbReference>
<feature type="compositionally biased region" description="Basic and acidic residues" evidence="2">
    <location>
        <begin position="64"/>
        <end position="79"/>
    </location>
</feature>
<comment type="similarity">
    <text evidence="1">Belongs to the KRI1 family.</text>
</comment>
<keyword evidence="5" id="KW-1185">Reference proteome</keyword>
<feature type="compositionally biased region" description="Acidic residues" evidence="2">
    <location>
        <begin position="80"/>
        <end position="97"/>
    </location>
</feature>
<evidence type="ECO:0000256" key="2">
    <source>
        <dbReference type="SAM" id="MobiDB-lite"/>
    </source>
</evidence>
<feature type="region of interest" description="Disordered" evidence="2">
    <location>
        <begin position="62"/>
        <end position="135"/>
    </location>
</feature>
<dbReference type="GO" id="GO:0000447">
    <property type="term" value="P:endonucleolytic cleavage in ITS1 to separate SSU-rRNA from 5.8S rRNA and LSU-rRNA from tricistronic rRNA transcript (SSU-rRNA, 5.8S rRNA, LSU-rRNA)"/>
    <property type="evidence" value="ECO:0007669"/>
    <property type="project" value="TreeGrafter"/>
</dbReference>
<gene>
    <name evidence="4" type="ORF">GAYE_PCTG52G1255</name>
</gene>
<dbReference type="AlphaFoldDB" id="A0AAV9I451"/>
<dbReference type="EMBL" id="JANCYU010000014">
    <property type="protein sequence ID" value="KAK4523361.1"/>
    <property type="molecule type" value="Genomic_DNA"/>
</dbReference>
<dbReference type="GO" id="GO:0005730">
    <property type="term" value="C:nucleolus"/>
    <property type="evidence" value="ECO:0007669"/>
    <property type="project" value="TreeGrafter"/>
</dbReference>